<proteinExistence type="predicted"/>
<evidence type="ECO:0000259" key="1">
    <source>
        <dbReference type="Pfam" id="PF08378"/>
    </source>
</evidence>
<gene>
    <name evidence="3" type="ORF">H9X91_05820</name>
</gene>
<feature type="domain" description="UvrD-like helicase C-terminal" evidence="2">
    <location>
        <begin position="482"/>
        <end position="524"/>
    </location>
</feature>
<comment type="caution">
    <text evidence="3">The sequence shown here is derived from an EMBL/GenBank/DDBJ whole genome shotgun (WGS) entry which is preliminary data.</text>
</comment>
<evidence type="ECO:0000313" key="4">
    <source>
        <dbReference type="Proteomes" id="UP000719500"/>
    </source>
</evidence>
<protein>
    <submittedName>
        <fullName evidence="3">NERD domain-containing protein</fullName>
    </submittedName>
</protein>
<dbReference type="Pfam" id="PF13538">
    <property type="entry name" value="UvrD_C_2"/>
    <property type="match status" value="1"/>
</dbReference>
<accession>A0ABS2FV57</accession>
<dbReference type="InterPro" id="IPR000212">
    <property type="entry name" value="DNA_helicase_UvrD/REP"/>
</dbReference>
<dbReference type="EMBL" id="JACSNX010000005">
    <property type="protein sequence ID" value="MBM6850956.1"/>
    <property type="molecule type" value="Genomic_DNA"/>
</dbReference>
<evidence type="ECO:0000259" key="2">
    <source>
        <dbReference type="Pfam" id="PF13538"/>
    </source>
</evidence>
<dbReference type="InterPro" id="IPR027417">
    <property type="entry name" value="P-loop_NTPase"/>
</dbReference>
<feature type="domain" description="NERD" evidence="1">
    <location>
        <begin position="20"/>
        <end position="114"/>
    </location>
</feature>
<dbReference type="PANTHER" id="PTHR11070:SF63">
    <property type="entry name" value="DNA HELICASE IV"/>
    <property type="match status" value="1"/>
</dbReference>
<keyword evidence="4" id="KW-1185">Reference proteome</keyword>
<dbReference type="Pfam" id="PF08378">
    <property type="entry name" value="NERD"/>
    <property type="match status" value="1"/>
</dbReference>
<dbReference type="InterPro" id="IPR011528">
    <property type="entry name" value="NERD"/>
</dbReference>
<dbReference type="SUPFAM" id="SSF52540">
    <property type="entry name" value="P-loop containing nucleoside triphosphate hydrolases"/>
    <property type="match status" value="1"/>
</dbReference>
<reference evidence="3 4" key="1">
    <citation type="journal article" date="2021" name="Sci. Rep.">
        <title>The distribution of antibiotic resistance genes in chicken gut microbiota commensals.</title>
        <authorList>
            <person name="Juricova H."/>
            <person name="Matiasovicova J."/>
            <person name="Kubasova T."/>
            <person name="Cejkova D."/>
            <person name="Rychlik I."/>
        </authorList>
    </citation>
    <scope>NUCLEOTIDE SEQUENCE [LARGE SCALE GENOMIC DNA]</scope>
    <source>
        <strain evidence="3 4">An411</strain>
    </source>
</reference>
<dbReference type="RefSeq" id="WP_204803485.1">
    <property type="nucleotide sequence ID" value="NZ_JACSNX010000005.1"/>
</dbReference>
<sequence length="568" mass="64608">MAVMIPERPRTFDPASQEGLMFEALELLPDEYYVFHSFRIADVRNNRFSENETDFVIFNRNKGVICLEAKAGQVRYENGIWLYGSGIPMHNGGPFNQASSNKYRLMRYISDSNLSNILEKCKFFHGVWFPSISDDKLRSMTLPPEAAKELVLTKEALQNPEVYLNRIFALELSSRVETSLSELESKRLIREIFCPQFNVFPSASFDADLKKIVFHRLLREQAGILDFLDEQLTAAVNGAAGTGKTMIAVEKASRHAAEGETVLFLCFNSKLKDYLEENYPNKLVAYYTIAGFVCRLCNSVTPDFDKAKSKLEDYYISGNFPFKHVIIDEGQDFGADIIEETDIISLIHDIIVDNDTGGTFYVFYDRLQLVQARSMPKFIENLDCRLTLYRNCRNTENIALTSLRPITERKPKLFDGAVKGTPARIHFCESQEDEKGKIDSTINELSNDGFKDIVILTWKTETSSILSNYIKNGKYRNKYQFTTCRKFKGLEADVVILIDVEKETFDAQNVLLYYVGTSRARIRLEIMAAMSDDDCRAILSESLHYSGKIRRAKKDLASALNAIGSLNG</sequence>
<dbReference type="Gene3D" id="3.40.50.300">
    <property type="entry name" value="P-loop containing nucleotide triphosphate hydrolases"/>
    <property type="match status" value="2"/>
</dbReference>
<dbReference type="Proteomes" id="UP000719500">
    <property type="component" value="Unassembled WGS sequence"/>
</dbReference>
<organism evidence="3 4">
    <name type="scientific">Oscillibacter valericigenes</name>
    <dbReference type="NCBI Taxonomy" id="351091"/>
    <lineage>
        <taxon>Bacteria</taxon>
        <taxon>Bacillati</taxon>
        <taxon>Bacillota</taxon>
        <taxon>Clostridia</taxon>
        <taxon>Eubacteriales</taxon>
        <taxon>Oscillospiraceae</taxon>
        <taxon>Oscillibacter</taxon>
    </lineage>
</organism>
<dbReference type="PANTHER" id="PTHR11070">
    <property type="entry name" value="UVRD / RECB / PCRA DNA HELICASE FAMILY MEMBER"/>
    <property type="match status" value="1"/>
</dbReference>
<dbReference type="InterPro" id="IPR027785">
    <property type="entry name" value="UvrD-like_helicase_C"/>
</dbReference>
<evidence type="ECO:0000313" key="3">
    <source>
        <dbReference type="EMBL" id="MBM6850956.1"/>
    </source>
</evidence>
<name>A0ABS2FV57_9FIRM</name>